<accession>A0A3P8G1Y7</accession>
<dbReference type="Proteomes" id="UP000272942">
    <property type="component" value="Unassembled WGS sequence"/>
</dbReference>
<gene>
    <name evidence="1" type="ORF">ECPE_LOCUS4273</name>
</gene>
<sequence length="64" mass="7534">MIPRDARLFYNEEDWNKFKYMTATAKQPGLAITDLFNANCRAFSEPARLSRGGKKPYTDMKFYF</sequence>
<organism evidence="1 2">
    <name type="scientific">Echinostoma caproni</name>
    <dbReference type="NCBI Taxonomy" id="27848"/>
    <lineage>
        <taxon>Eukaryota</taxon>
        <taxon>Metazoa</taxon>
        <taxon>Spiralia</taxon>
        <taxon>Lophotrochozoa</taxon>
        <taxon>Platyhelminthes</taxon>
        <taxon>Trematoda</taxon>
        <taxon>Digenea</taxon>
        <taxon>Plagiorchiida</taxon>
        <taxon>Echinostomata</taxon>
        <taxon>Echinostomatoidea</taxon>
        <taxon>Echinostomatidae</taxon>
        <taxon>Echinostoma</taxon>
    </lineage>
</organism>
<dbReference type="OrthoDB" id="6038736at2759"/>
<keyword evidence="2" id="KW-1185">Reference proteome</keyword>
<evidence type="ECO:0000313" key="1">
    <source>
        <dbReference type="EMBL" id="VDP72120.1"/>
    </source>
</evidence>
<evidence type="ECO:0000313" key="2">
    <source>
        <dbReference type="Proteomes" id="UP000272942"/>
    </source>
</evidence>
<protein>
    <submittedName>
        <fullName evidence="1">Uncharacterized protein</fullName>
    </submittedName>
</protein>
<reference evidence="1 2" key="1">
    <citation type="submission" date="2018-11" db="EMBL/GenBank/DDBJ databases">
        <authorList>
            <consortium name="Pathogen Informatics"/>
        </authorList>
    </citation>
    <scope>NUCLEOTIDE SEQUENCE [LARGE SCALE GENOMIC DNA]</scope>
    <source>
        <strain evidence="1 2">Egypt</strain>
    </source>
</reference>
<proteinExistence type="predicted"/>
<dbReference type="EMBL" id="UZAN01041145">
    <property type="protein sequence ID" value="VDP72120.1"/>
    <property type="molecule type" value="Genomic_DNA"/>
</dbReference>
<dbReference type="AlphaFoldDB" id="A0A3P8G1Y7"/>
<name>A0A3P8G1Y7_9TREM</name>